<dbReference type="GO" id="GO:0005737">
    <property type="term" value="C:cytoplasm"/>
    <property type="evidence" value="ECO:0007669"/>
    <property type="project" value="UniProtKB-SubCell"/>
</dbReference>
<evidence type="ECO:0000256" key="4">
    <source>
        <dbReference type="ARBA" id="ARBA00022468"/>
    </source>
</evidence>
<evidence type="ECO:0000256" key="1">
    <source>
        <dbReference type="ARBA" id="ARBA00004496"/>
    </source>
</evidence>
<feature type="domain" description="Rab3GAP catalytic subunit conserved" evidence="7">
    <location>
        <begin position="762"/>
        <end position="904"/>
    </location>
</feature>
<evidence type="ECO:0000313" key="9">
    <source>
        <dbReference type="Proteomes" id="UP000717515"/>
    </source>
</evidence>
<dbReference type="PANTHER" id="PTHR21422">
    <property type="entry name" value="RAB3 GTPASE-ACTIVATING PROTEIN CATALYTIC SUBUNIT"/>
    <property type="match status" value="1"/>
</dbReference>
<dbReference type="AlphaFoldDB" id="A0A9P7ZWD9"/>
<comment type="subcellular location">
    <subcellularLocation>
        <location evidence="1">Cytoplasm</location>
    </subcellularLocation>
</comment>
<dbReference type="Proteomes" id="UP000717515">
    <property type="component" value="Unassembled WGS sequence"/>
</dbReference>
<keyword evidence="4" id="KW-0343">GTPase activation</keyword>
<feature type="compositionally biased region" description="Low complexity" evidence="6">
    <location>
        <begin position="75"/>
        <end position="89"/>
    </location>
</feature>
<dbReference type="EMBL" id="JAIFTL010000453">
    <property type="protein sequence ID" value="KAG9319442.1"/>
    <property type="molecule type" value="Genomic_DNA"/>
</dbReference>
<dbReference type="InterPro" id="IPR045700">
    <property type="entry name" value="Rab3GAP1"/>
</dbReference>
<evidence type="ECO:0000259" key="7">
    <source>
        <dbReference type="Pfam" id="PF13890"/>
    </source>
</evidence>
<evidence type="ECO:0000256" key="2">
    <source>
        <dbReference type="ARBA" id="ARBA00008856"/>
    </source>
</evidence>
<reference evidence="8" key="1">
    <citation type="submission" date="2021-07" db="EMBL/GenBank/DDBJ databases">
        <title>Draft genome of Mortierella alpina, strain LL118, isolated from an aspen leaf litter sample.</title>
        <authorList>
            <person name="Yang S."/>
            <person name="Vinatzer B.A."/>
        </authorList>
    </citation>
    <scope>NUCLEOTIDE SEQUENCE</scope>
    <source>
        <strain evidence="8">LL118</strain>
    </source>
</reference>
<evidence type="ECO:0000256" key="3">
    <source>
        <dbReference type="ARBA" id="ARBA00015817"/>
    </source>
</evidence>
<feature type="region of interest" description="Disordered" evidence="6">
    <location>
        <begin position="663"/>
        <end position="685"/>
    </location>
</feature>
<comment type="similarity">
    <text evidence="2">Belongs to the Rab3-GAP catalytic subunit family.</text>
</comment>
<keyword evidence="5" id="KW-0963">Cytoplasm</keyword>
<name>A0A9P7ZWD9_MORAP</name>
<dbReference type="GO" id="GO:0005096">
    <property type="term" value="F:GTPase activator activity"/>
    <property type="evidence" value="ECO:0007669"/>
    <property type="project" value="UniProtKB-KW"/>
</dbReference>
<evidence type="ECO:0000256" key="6">
    <source>
        <dbReference type="SAM" id="MobiDB-lite"/>
    </source>
</evidence>
<dbReference type="PANTHER" id="PTHR21422:SF9">
    <property type="entry name" value="RAB3 GTPASE-ACTIVATING PROTEIN CATALYTIC SUBUNIT"/>
    <property type="match status" value="1"/>
</dbReference>
<protein>
    <recommendedName>
        <fullName evidence="3">Rab3 GTPase-activating protein catalytic subunit</fullName>
    </recommendedName>
</protein>
<evidence type="ECO:0000313" key="8">
    <source>
        <dbReference type="EMBL" id="KAG9319442.1"/>
    </source>
</evidence>
<gene>
    <name evidence="8" type="ORF">KVV02_002745</name>
</gene>
<accession>A0A9P7ZWD9</accession>
<feature type="region of interest" description="Disordered" evidence="6">
    <location>
        <begin position="718"/>
        <end position="746"/>
    </location>
</feature>
<dbReference type="InterPro" id="IPR026147">
    <property type="entry name" value="Rab3GAP1_conserved"/>
</dbReference>
<proteinExistence type="inferred from homology"/>
<feature type="region of interest" description="Disordered" evidence="6">
    <location>
        <begin position="67"/>
        <end position="98"/>
    </location>
</feature>
<dbReference type="Pfam" id="PF13890">
    <property type="entry name" value="Rab3-GTPase_cat"/>
    <property type="match status" value="1"/>
</dbReference>
<feature type="region of interest" description="Disordered" evidence="6">
    <location>
        <begin position="320"/>
        <end position="351"/>
    </location>
</feature>
<sequence length="1097" mass="120522">MDMDDFESFEFIDYTTAGPWERFIIQIEDSLKQWGLVHNSYGVFNPNVMPTTEGSVNLDQELAWALSEEQHLPQSSPSSTTAVPPAANSGTDIDTAFPAPLPSRVHQHSATVTLESDSYLLTYHYHPAKARIASGVEQIDLDFLPTSLEGVQHHSLHRWTALTHILVLSPIPDASTHIIDLGTAKLLLSSFAIAFQNSGCNVPVFVPTGLPKNKTYTGLSIQPQLLHARDSELGLEETAEDQAIEVRFNTVLVPYPPAQYTNLSGILDLFIERMGIEDEYDSSSAGVDGTEEYSQATKEQIYVSGFFSYQHDKWVDSGDEWRQWPGTSSAEGRRSEEDTSTQEPSLPFGPVHDPLKTFQLVARFASAPSTVYLDSKNFTEMDASQANIWLLKASFRTDDYGILCGILEDVIASWSMEASSSLRVSSKDQGSSDKVQHSYGSLLRKGARIIQGTIAMVDAVDVLNIVQALCPISAQALGEATPTIPTQSGRRHAASANGSSTRVVRAEELSLHFRHATIVPYNSFLWKMIKHLVDVVSPDSHITYPTSFMGFLKAVWTEVIKELENYWEKGEMIPWVDVYSASISDSTDADEATPADLDVGSPQQKPRIEAIDLRFNLMHQKLSMINCCIARERRQNQTHPPQTSAPDLSARASSAYFSASSSPASSAASSLKSSGKSAAPSSPAVPFISRESTAVDLSASADGEETGDVVKDNQHSEAQVVGTNDNGENDEISPSPELTSLDEGEVASGTDLVTTPLEEPIAREGALKPLSDLTLLETGAPLMIPKLQDPGYMTEDMIQEQEALFEDLGSSADAAKTRAGMQSAQLISDMSAFKAANPGCVLGDFIRWHSPKDWIEDKKEMSARMSESGNFWQELWTIADPVPAARQTPLMNHRNEALKALSSLKAMSGTQLFEQLLPTICLLAYDTLVSHHVTNHSELLAKALQDLARELTEFPWDELTMVEKDLGLKPILVKFRQAEMIAARVISLLHKFPDQFHLAERILEEAESVVEDGTERDCVYNLFAAGGSTPFPKPNCRELVIETFDPTSSLSASRPTFVSSGDLTGWHARPLQRRMYACFKDSEARIVEAIAKDGMFM</sequence>
<comment type="caution">
    <text evidence="8">The sequence shown here is derived from an EMBL/GenBank/DDBJ whole genome shotgun (WGS) entry which is preliminary data.</text>
</comment>
<organism evidence="8 9">
    <name type="scientific">Mortierella alpina</name>
    <name type="common">Oleaginous fungus</name>
    <name type="synonym">Mortierella renispora</name>
    <dbReference type="NCBI Taxonomy" id="64518"/>
    <lineage>
        <taxon>Eukaryota</taxon>
        <taxon>Fungi</taxon>
        <taxon>Fungi incertae sedis</taxon>
        <taxon>Mucoromycota</taxon>
        <taxon>Mortierellomycotina</taxon>
        <taxon>Mortierellomycetes</taxon>
        <taxon>Mortierellales</taxon>
        <taxon>Mortierellaceae</taxon>
        <taxon>Mortierella</taxon>
    </lineage>
</organism>
<evidence type="ECO:0000256" key="5">
    <source>
        <dbReference type="ARBA" id="ARBA00022490"/>
    </source>
</evidence>
<feature type="compositionally biased region" description="Low complexity" evidence="6">
    <location>
        <begin position="663"/>
        <end position="684"/>
    </location>
</feature>